<keyword evidence="2" id="KW-1185">Reference proteome</keyword>
<dbReference type="RefSeq" id="WP_169153832.1">
    <property type="nucleotide sequence ID" value="NZ_CAWPJE010000331.1"/>
</dbReference>
<dbReference type="EMBL" id="QMEB01000014">
    <property type="protein sequence ID" value="NMG18542.1"/>
    <property type="molecule type" value="Genomic_DNA"/>
</dbReference>
<organism evidence="1 2">
    <name type="scientific">Brasilonema bromeliae SPC951</name>
    <dbReference type="NCBI Taxonomy" id="385972"/>
    <lineage>
        <taxon>Bacteria</taxon>
        <taxon>Bacillati</taxon>
        <taxon>Cyanobacteriota</taxon>
        <taxon>Cyanophyceae</taxon>
        <taxon>Nostocales</taxon>
        <taxon>Scytonemataceae</taxon>
        <taxon>Brasilonema</taxon>
        <taxon>Bromeliae group (in: Brasilonema)</taxon>
    </lineage>
</organism>
<name>A0ABX1P4S2_9CYAN</name>
<evidence type="ECO:0000313" key="1">
    <source>
        <dbReference type="EMBL" id="NMG18542.1"/>
    </source>
</evidence>
<protein>
    <submittedName>
        <fullName evidence="1">Uncharacterized protein</fullName>
    </submittedName>
</protein>
<accession>A0ABX1P4S2</accession>
<evidence type="ECO:0000313" key="2">
    <source>
        <dbReference type="Proteomes" id="UP000718564"/>
    </source>
</evidence>
<reference evidence="1 2" key="1">
    <citation type="submission" date="2018-06" db="EMBL/GenBank/DDBJ databases">
        <title>Comparative genomics of Brasilonema spp. strains.</title>
        <authorList>
            <person name="Alvarenga D.O."/>
            <person name="Fiore M.F."/>
            <person name="Varani A.M."/>
        </authorList>
    </citation>
    <scope>NUCLEOTIDE SEQUENCE [LARGE SCALE GENOMIC DNA]</scope>
    <source>
        <strain evidence="1 2">SPC951</strain>
    </source>
</reference>
<comment type="caution">
    <text evidence="1">The sequence shown here is derived from an EMBL/GenBank/DDBJ whole genome shotgun (WGS) entry which is preliminary data.</text>
</comment>
<gene>
    <name evidence="1" type="ORF">DP116_03405</name>
</gene>
<sequence>MDLWQKLYYKYQKDYVRKRLLAIKYLYEGKNRTEVSAIIGCNYKKLLIEKQVIDRQDALKLNERDAQRRKRVLERYHGNALKTGLDFYHAAMIFQHGDDPGDYLLAHDLAIAALTFKDKGAEEAKWLIAATQDRFLMHLGRPQRFGTQQITTKPNANNFRCASIYNLDNSPASVTDEHRQILNVPTLKQAQEKLEEWNKKCKD</sequence>
<proteinExistence type="predicted"/>
<dbReference type="Proteomes" id="UP000718564">
    <property type="component" value="Unassembled WGS sequence"/>
</dbReference>